<evidence type="ECO:0000313" key="3">
    <source>
        <dbReference type="Proteomes" id="UP001149079"/>
    </source>
</evidence>
<protein>
    <recommendedName>
        <fullName evidence="1">Protein kinase domain-containing protein</fullName>
    </recommendedName>
</protein>
<reference evidence="2" key="2">
    <citation type="journal article" date="2023" name="IMA Fungus">
        <title>Comparative genomic study of the Penicillium genus elucidates a diverse pangenome and 15 lateral gene transfer events.</title>
        <authorList>
            <person name="Petersen C."/>
            <person name="Sorensen T."/>
            <person name="Nielsen M.R."/>
            <person name="Sondergaard T.E."/>
            <person name="Sorensen J.L."/>
            <person name="Fitzpatrick D.A."/>
            <person name="Frisvad J.C."/>
            <person name="Nielsen K.L."/>
        </authorList>
    </citation>
    <scope>NUCLEOTIDE SEQUENCE</scope>
    <source>
        <strain evidence="2">IBT 22155</strain>
    </source>
</reference>
<proteinExistence type="predicted"/>
<feature type="domain" description="Protein kinase" evidence="1">
    <location>
        <begin position="31"/>
        <end position="264"/>
    </location>
</feature>
<dbReference type="Proteomes" id="UP001149079">
    <property type="component" value="Unassembled WGS sequence"/>
</dbReference>
<gene>
    <name evidence="2" type="ORF">N7515_004765</name>
</gene>
<dbReference type="Gene3D" id="1.10.510.10">
    <property type="entry name" value="Transferase(Phosphotransferase) domain 1"/>
    <property type="match status" value="1"/>
</dbReference>
<accession>A0A9W9H0R2</accession>
<name>A0A9W9H0R2_9EURO</name>
<dbReference type="SUPFAM" id="SSF56112">
    <property type="entry name" value="Protein kinase-like (PK-like)"/>
    <property type="match status" value="1"/>
</dbReference>
<dbReference type="EMBL" id="JAPQKL010000004">
    <property type="protein sequence ID" value="KAJ5135487.1"/>
    <property type="molecule type" value="Genomic_DNA"/>
</dbReference>
<dbReference type="GO" id="GO:0007165">
    <property type="term" value="P:signal transduction"/>
    <property type="evidence" value="ECO:0007669"/>
    <property type="project" value="TreeGrafter"/>
</dbReference>
<dbReference type="InterPro" id="IPR011009">
    <property type="entry name" value="Kinase-like_dom_sf"/>
</dbReference>
<dbReference type="InterPro" id="IPR052751">
    <property type="entry name" value="Plant_MAPKKK"/>
</dbReference>
<dbReference type="GO" id="GO:0005524">
    <property type="term" value="F:ATP binding"/>
    <property type="evidence" value="ECO:0007669"/>
    <property type="project" value="InterPro"/>
</dbReference>
<dbReference type="GeneID" id="81404679"/>
<dbReference type="InterPro" id="IPR000719">
    <property type="entry name" value="Prot_kinase_dom"/>
</dbReference>
<dbReference type="PANTHER" id="PTHR48011:SF4">
    <property type="entry name" value="MITOGEN-ACTIVATED PROTEIN KINASE KINASE KINASE 19"/>
    <property type="match status" value="1"/>
</dbReference>
<evidence type="ECO:0000313" key="2">
    <source>
        <dbReference type="EMBL" id="KAJ5135487.1"/>
    </source>
</evidence>
<organism evidence="2 3">
    <name type="scientific">Penicillium bovifimosum</name>
    <dbReference type="NCBI Taxonomy" id="126998"/>
    <lineage>
        <taxon>Eukaryota</taxon>
        <taxon>Fungi</taxon>
        <taxon>Dikarya</taxon>
        <taxon>Ascomycota</taxon>
        <taxon>Pezizomycotina</taxon>
        <taxon>Eurotiomycetes</taxon>
        <taxon>Eurotiomycetidae</taxon>
        <taxon>Eurotiales</taxon>
        <taxon>Aspergillaceae</taxon>
        <taxon>Penicillium</taxon>
    </lineage>
</organism>
<dbReference type="PROSITE" id="PS50011">
    <property type="entry name" value="PROTEIN_KINASE_DOM"/>
    <property type="match status" value="1"/>
</dbReference>
<dbReference type="Pfam" id="PF00069">
    <property type="entry name" value="Pkinase"/>
    <property type="match status" value="1"/>
</dbReference>
<sequence length="264" mass="29680">MIPQITSWDDLDFTSEEIDQDSNEFHSFGLIDDNDTYHYGQLGTPKTEISLENITAALKPIPDEAIYPPWPLPEAKLLQAPETPAKVYIKRPTLELYSTLKKLGLEKQLFNSLIAEAQVLEELSQHPHPNLIRYHGCRVARGHITGLVLDRHPDDLETHVQHGYEISDKALFMAALESAISHLHGLGWAHNDLHPANVLVSEAGMPVLIDFEGCQKLGTELKYIRGNKDWIEGEIGDYATSEAQHDIFALGKIRAWLEVPGEHE</sequence>
<dbReference type="GO" id="GO:0004672">
    <property type="term" value="F:protein kinase activity"/>
    <property type="evidence" value="ECO:0007669"/>
    <property type="project" value="InterPro"/>
</dbReference>
<keyword evidence="3" id="KW-1185">Reference proteome</keyword>
<dbReference type="RefSeq" id="XP_056522459.1">
    <property type="nucleotide sequence ID" value="XM_056665509.1"/>
</dbReference>
<comment type="caution">
    <text evidence="2">The sequence shown here is derived from an EMBL/GenBank/DDBJ whole genome shotgun (WGS) entry which is preliminary data.</text>
</comment>
<dbReference type="PANTHER" id="PTHR48011">
    <property type="entry name" value="CCR4-NOT TRANSCRIPTIONAL COMPLEX SUBUNIT CAF120-RELATED"/>
    <property type="match status" value="1"/>
</dbReference>
<dbReference type="AlphaFoldDB" id="A0A9W9H0R2"/>
<dbReference type="OrthoDB" id="4062651at2759"/>
<reference evidence="2" key="1">
    <citation type="submission" date="2022-11" db="EMBL/GenBank/DDBJ databases">
        <authorList>
            <person name="Petersen C."/>
        </authorList>
    </citation>
    <scope>NUCLEOTIDE SEQUENCE</scope>
    <source>
        <strain evidence="2">IBT 22155</strain>
    </source>
</reference>
<evidence type="ECO:0000259" key="1">
    <source>
        <dbReference type="PROSITE" id="PS50011"/>
    </source>
</evidence>